<dbReference type="InterPro" id="IPR051681">
    <property type="entry name" value="Ser/Thr_Kinases-Pseudokinases"/>
</dbReference>
<evidence type="ECO:0000313" key="3">
    <source>
        <dbReference type="EMBL" id="OQS07713.1"/>
    </source>
</evidence>
<dbReference type="SUPFAM" id="SSF49562">
    <property type="entry name" value="C2 domain (Calcium/lipid-binding domain, CaLB)"/>
    <property type="match status" value="2"/>
</dbReference>
<dbReference type="PANTHER" id="PTHR44329:SF214">
    <property type="entry name" value="PROTEIN KINASE DOMAIN-CONTAINING PROTEIN"/>
    <property type="match status" value="1"/>
</dbReference>
<dbReference type="Pfam" id="PF00168">
    <property type="entry name" value="C2"/>
    <property type="match status" value="1"/>
</dbReference>
<dbReference type="GO" id="GO:0005524">
    <property type="term" value="F:ATP binding"/>
    <property type="evidence" value="ECO:0007669"/>
    <property type="project" value="InterPro"/>
</dbReference>
<dbReference type="EMBL" id="JNBS01000149">
    <property type="protein sequence ID" value="OQS07713.1"/>
    <property type="molecule type" value="Genomic_DNA"/>
</dbReference>
<reference evidence="3 4" key="1">
    <citation type="journal article" date="2014" name="Genome Biol. Evol.">
        <title>The secreted proteins of Achlya hypogyna and Thraustotheca clavata identify the ancestral oomycete secretome and reveal gene acquisitions by horizontal gene transfer.</title>
        <authorList>
            <person name="Misner I."/>
            <person name="Blouin N."/>
            <person name="Leonard G."/>
            <person name="Richards T.A."/>
            <person name="Lane C.E."/>
        </authorList>
    </citation>
    <scope>NUCLEOTIDE SEQUENCE [LARGE SCALE GENOMIC DNA]</scope>
    <source>
        <strain evidence="3 4">ATCC 34112</strain>
    </source>
</reference>
<protein>
    <submittedName>
        <fullName evidence="3">Uncharacterized protein</fullName>
    </submittedName>
</protein>
<dbReference type="OrthoDB" id="4062651at2759"/>
<dbReference type="CDD" id="cd00030">
    <property type="entry name" value="C2"/>
    <property type="match status" value="1"/>
</dbReference>
<dbReference type="InterPro" id="IPR035892">
    <property type="entry name" value="C2_domain_sf"/>
</dbReference>
<dbReference type="InterPro" id="IPR000719">
    <property type="entry name" value="Prot_kinase_dom"/>
</dbReference>
<dbReference type="Gene3D" id="2.60.40.150">
    <property type="entry name" value="C2 domain"/>
    <property type="match status" value="1"/>
</dbReference>
<dbReference type="Gene3D" id="1.10.510.10">
    <property type="entry name" value="Transferase(Phosphotransferase) domain 1"/>
    <property type="match status" value="1"/>
</dbReference>
<name>A0A1W0ABN6_9STRA</name>
<dbReference type="Pfam" id="PF00069">
    <property type="entry name" value="Pkinase"/>
    <property type="match status" value="1"/>
</dbReference>
<dbReference type="InterPro" id="IPR000008">
    <property type="entry name" value="C2_dom"/>
</dbReference>
<comment type="caution">
    <text evidence="3">The sequence shown here is derived from an EMBL/GenBank/DDBJ whole genome shotgun (WGS) entry which is preliminary data.</text>
</comment>
<evidence type="ECO:0000259" key="2">
    <source>
        <dbReference type="PROSITE" id="PS50011"/>
    </source>
</evidence>
<evidence type="ECO:0000313" key="4">
    <source>
        <dbReference type="Proteomes" id="UP000243217"/>
    </source>
</evidence>
<dbReference type="Proteomes" id="UP000243217">
    <property type="component" value="Unassembled WGS sequence"/>
</dbReference>
<organism evidence="3 4">
    <name type="scientific">Thraustotheca clavata</name>
    <dbReference type="NCBI Taxonomy" id="74557"/>
    <lineage>
        <taxon>Eukaryota</taxon>
        <taxon>Sar</taxon>
        <taxon>Stramenopiles</taxon>
        <taxon>Oomycota</taxon>
        <taxon>Saprolegniomycetes</taxon>
        <taxon>Saprolegniales</taxon>
        <taxon>Achlyaceae</taxon>
        <taxon>Thraustotheca</taxon>
    </lineage>
</organism>
<feature type="domain" description="C2" evidence="1">
    <location>
        <begin position="457"/>
        <end position="572"/>
    </location>
</feature>
<proteinExistence type="predicted"/>
<dbReference type="SMART" id="SM00239">
    <property type="entry name" value="C2"/>
    <property type="match status" value="2"/>
</dbReference>
<feature type="domain" description="Protein kinase" evidence="2">
    <location>
        <begin position="39"/>
        <end position="320"/>
    </location>
</feature>
<accession>A0A1W0ABN6</accession>
<feature type="non-terminal residue" evidence="3">
    <location>
        <position position="1"/>
    </location>
</feature>
<dbReference type="InterPro" id="IPR011009">
    <property type="entry name" value="Kinase-like_dom_sf"/>
</dbReference>
<evidence type="ECO:0000259" key="1">
    <source>
        <dbReference type="PROSITE" id="PS50004"/>
    </source>
</evidence>
<dbReference type="AlphaFoldDB" id="A0A1W0ABN6"/>
<dbReference type="PROSITE" id="PS50004">
    <property type="entry name" value="C2"/>
    <property type="match status" value="1"/>
</dbReference>
<dbReference type="STRING" id="74557.A0A1W0ABN6"/>
<dbReference type="PANTHER" id="PTHR44329">
    <property type="entry name" value="SERINE/THREONINE-PROTEIN KINASE TNNI3K-RELATED"/>
    <property type="match status" value="1"/>
</dbReference>
<keyword evidence="4" id="KW-1185">Reference proteome</keyword>
<gene>
    <name evidence="3" type="ORF">THRCLA_00293</name>
</gene>
<dbReference type="SUPFAM" id="SSF56112">
    <property type="entry name" value="Protein kinase-like (PK-like)"/>
    <property type="match status" value="1"/>
</dbReference>
<sequence length="632" mass="71292">GHDITSNQGFDVVLSEAISVEVQNQQDANDAHQALLQLLNTIPKVNASDFKEEALISQTHEFCIHLGTLNGERVVRKQLSVMAPEDAVVNRFKTSIAFIAKLAGGEGTIISLKGVADIESQRPIVFLEYMENGNLHDKLLSEIEWSKRLDIAIQVARGLAKIHELNLLHRDINSYHIVLDKNDVAKVTGMNHLRVESKGSMTMGVGCTRWAAPETMREGEFYSSKADIYSLGLVLIELYTQKKPYSHMVNSKGKLHGDSVLRDIIQDAKENDKVFQHEFYDDPELNKWYKELAWECVSFNPAKRPSALEVIRRLEQHLFKNEEFSEDKSNVGISCKMAATTLESPPPVPCRVHMILESIDGKSLRVIHGYGYKSAWAQLSVGGVSRKTNQPPNDGPDPLWKEDGYKFDNIDMIDMTLEINISYKTPNESEIGVCTIPIYKLYSDSIIKEDVYYSGTKKGSLKIMSKFSGDTKTHLEQHLSALLHSTQNGKQHPYCQLTLANHSTETRIDANNGCEPTWNENFEFSNVHLIDSTVEAEIRYDSIVQGRIGKCNIDMPLIVESSDDMQASTRWLPVYSHGEHHGYLVIKFQSLCQKINTGTCGKENNAFFSRTSLFKTRRRSFTTLVTFHKISS</sequence>
<dbReference type="GO" id="GO:0004674">
    <property type="term" value="F:protein serine/threonine kinase activity"/>
    <property type="evidence" value="ECO:0007669"/>
    <property type="project" value="TreeGrafter"/>
</dbReference>
<dbReference type="PROSITE" id="PS50011">
    <property type="entry name" value="PROTEIN_KINASE_DOM"/>
    <property type="match status" value="1"/>
</dbReference>